<dbReference type="InterPro" id="IPR042271">
    <property type="entry name" value="Zinicin_2_N"/>
</dbReference>
<keyword evidence="2" id="KW-0482">Metalloprotease</keyword>
<dbReference type="RefSeq" id="WP_353708441.1">
    <property type="nucleotide sequence ID" value="NZ_CP159290.1"/>
</dbReference>
<dbReference type="PANTHER" id="PTHR39420">
    <property type="match status" value="1"/>
</dbReference>
<name>A0AAU8G4A5_9MICO</name>
<evidence type="ECO:0000313" key="2">
    <source>
        <dbReference type="EMBL" id="XCH30550.1"/>
    </source>
</evidence>
<dbReference type="NCBIfam" id="TIGR03624">
    <property type="entry name" value="putative hydrolase"/>
    <property type="match status" value="1"/>
</dbReference>
<sequence length="397" mass="41911">MTLVEQDGRSGSDPSRGDTSIVDWSAAAQIAGRLARPGPQASRDELADLVEGLRSAAQAAVPHVLDVTRMSPAAGGSTAGPTTALGTVYVVDRARWARANTEIMASLTDGVTDALVGERGRVPQATALVGAAQVGSVLAVLSSRVLGQFDPYSGLGGTAPATGVVPDGGPSSAATGSPGRLVLVAPNVLQVERALDLKPADFRLWVCLHEQTHALQFAAAPWLADHLRTRASALLTELSASSRRLAEARLREKLATVGRAVLHAVRGEDGTFVDGLLTPEEQDRLADVTAVMALLEGHADVAMDAVGPRTVRTVRSIRRKFEARRDGEGRSGFDVVLRRVLGMDAKIAQYRDGAAFVRAVEREVGRDGFNAVWAAPENLPTAREIADARAWVRRVHG</sequence>
<dbReference type="Gene3D" id="1.20.150.30">
    <property type="entry name" value="Zincin-like metallopeptidase, N-terminal domain"/>
    <property type="match status" value="1"/>
</dbReference>
<dbReference type="NCBIfam" id="TIGR03883">
    <property type="entry name" value="DUF2342_F420"/>
    <property type="match status" value="1"/>
</dbReference>
<dbReference type="SUPFAM" id="SSF55486">
    <property type="entry name" value="Metalloproteases ('zincins'), catalytic domain"/>
    <property type="match status" value="1"/>
</dbReference>
<organism evidence="2">
    <name type="scientific">Cellulosimicrobium sp. ES-005</name>
    <dbReference type="NCBI Taxonomy" id="3163031"/>
    <lineage>
        <taxon>Bacteria</taxon>
        <taxon>Bacillati</taxon>
        <taxon>Actinomycetota</taxon>
        <taxon>Actinomycetes</taxon>
        <taxon>Micrococcales</taxon>
        <taxon>Promicromonosporaceae</taxon>
        <taxon>Cellulosimicrobium</taxon>
    </lineage>
</organism>
<dbReference type="InterPro" id="IPR018766">
    <property type="entry name" value="Zinicin_2"/>
</dbReference>
<protein>
    <submittedName>
        <fullName evidence="2">Zinc-dependent metalloprotease</fullName>
    </submittedName>
</protein>
<keyword evidence="2" id="KW-0378">Hydrolase</keyword>
<gene>
    <name evidence="2" type="ORF">ABRQ22_02340</name>
</gene>
<dbReference type="Pfam" id="PF10103">
    <property type="entry name" value="Zincin_2"/>
    <property type="match status" value="1"/>
</dbReference>
<evidence type="ECO:0000256" key="1">
    <source>
        <dbReference type="SAM" id="MobiDB-lite"/>
    </source>
</evidence>
<reference evidence="2" key="1">
    <citation type="submission" date="2024-06" db="EMBL/GenBank/DDBJ databases">
        <title>Complete genome sequence of the cellulolytic actinobacterium, Cellulosimicrobium ES-005.</title>
        <authorList>
            <person name="Matthews C.T."/>
            <person name="Underwood K.D."/>
            <person name="Ghanchi K.M."/>
            <person name="Fields S.D."/>
            <person name="Gardner S.G."/>
        </authorList>
    </citation>
    <scope>NUCLEOTIDE SEQUENCE</scope>
    <source>
        <strain evidence="2">ES-005</strain>
    </source>
</reference>
<dbReference type="PANTHER" id="PTHR39420:SF1">
    <property type="entry name" value="HYDROLASE"/>
    <property type="match status" value="1"/>
</dbReference>
<keyword evidence="2" id="KW-0645">Protease</keyword>
<accession>A0AAU8G4A5</accession>
<feature type="compositionally biased region" description="Basic and acidic residues" evidence="1">
    <location>
        <begin position="1"/>
        <end position="10"/>
    </location>
</feature>
<dbReference type="AlphaFoldDB" id="A0AAU8G4A5"/>
<dbReference type="GO" id="GO:0008237">
    <property type="term" value="F:metallopeptidase activity"/>
    <property type="evidence" value="ECO:0007669"/>
    <property type="project" value="UniProtKB-KW"/>
</dbReference>
<feature type="region of interest" description="Disordered" evidence="1">
    <location>
        <begin position="1"/>
        <end position="20"/>
    </location>
</feature>
<proteinExistence type="predicted"/>
<dbReference type="InterPro" id="IPR022454">
    <property type="entry name" value="CHP03883_F420-assoc"/>
</dbReference>
<dbReference type="EMBL" id="CP159290">
    <property type="protein sequence ID" value="XCH30550.1"/>
    <property type="molecule type" value="Genomic_DNA"/>
</dbReference>